<evidence type="ECO:0000313" key="4">
    <source>
        <dbReference type="Proteomes" id="UP000321723"/>
    </source>
</evidence>
<dbReference type="Proteomes" id="UP000321723">
    <property type="component" value="Unassembled WGS sequence"/>
</dbReference>
<name>A0A511FBK3_9CELL</name>
<comment type="caution">
    <text evidence="2">The sequence shown here is derived from an EMBL/GenBank/DDBJ whole genome shotgun (WGS) entry which is preliminary data.</text>
</comment>
<dbReference type="EMBL" id="JACHDN010000001">
    <property type="protein sequence ID" value="MBB5474573.1"/>
    <property type="molecule type" value="Genomic_DNA"/>
</dbReference>
<evidence type="ECO:0000313" key="5">
    <source>
        <dbReference type="Proteomes" id="UP000564629"/>
    </source>
</evidence>
<proteinExistence type="predicted"/>
<reference evidence="2 4" key="1">
    <citation type="submission" date="2019-07" db="EMBL/GenBank/DDBJ databases">
        <title>Whole genome shotgun sequence of Cellulomonas hominis NBRC 16055.</title>
        <authorList>
            <person name="Hosoyama A."/>
            <person name="Uohara A."/>
            <person name="Ohji S."/>
            <person name="Ichikawa N."/>
        </authorList>
    </citation>
    <scope>NUCLEOTIDE SEQUENCE [LARGE SCALE GENOMIC DNA]</scope>
    <source>
        <strain evidence="2 4">NBRC 16055</strain>
    </source>
</reference>
<reference evidence="3 5" key="2">
    <citation type="submission" date="2020-08" db="EMBL/GenBank/DDBJ databases">
        <title>Sequencing the genomes of 1000 actinobacteria strains.</title>
        <authorList>
            <person name="Klenk H.-P."/>
        </authorList>
    </citation>
    <scope>NUCLEOTIDE SEQUENCE [LARGE SCALE GENOMIC DNA]</scope>
    <source>
        <strain evidence="3 5">DSM 9581</strain>
    </source>
</reference>
<gene>
    <name evidence="2" type="ORF">CHO01_17280</name>
    <name evidence="3" type="ORF">HNR08_003309</name>
</gene>
<organism evidence="2 4">
    <name type="scientific">Cellulomonas hominis</name>
    <dbReference type="NCBI Taxonomy" id="156981"/>
    <lineage>
        <taxon>Bacteria</taxon>
        <taxon>Bacillati</taxon>
        <taxon>Actinomycetota</taxon>
        <taxon>Actinomycetes</taxon>
        <taxon>Micrococcales</taxon>
        <taxon>Cellulomonadaceae</taxon>
        <taxon>Cellulomonas</taxon>
    </lineage>
</organism>
<dbReference type="Proteomes" id="UP000564629">
    <property type="component" value="Unassembled WGS sequence"/>
</dbReference>
<keyword evidence="4" id="KW-1185">Reference proteome</keyword>
<evidence type="ECO:0000313" key="3">
    <source>
        <dbReference type="EMBL" id="MBB5474573.1"/>
    </source>
</evidence>
<feature type="region of interest" description="Disordered" evidence="1">
    <location>
        <begin position="1"/>
        <end position="21"/>
    </location>
</feature>
<evidence type="ECO:0000256" key="1">
    <source>
        <dbReference type="SAM" id="MobiDB-lite"/>
    </source>
</evidence>
<dbReference type="OrthoDB" id="9848922at2"/>
<dbReference type="EMBL" id="BJVQ01000019">
    <property type="protein sequence ID" value="GEL46612.1"/>
    <property type="molecule type" value="Genomic_DNA"/>
</dbReference>
<sequence>MNAPRTPQNRQPAGISIGGQFATTPRDEAAITLVPDQPVHGDANALDEIGRILGLDEQWDGAADYLDAIAEEIASTGRPHPGGDAYEAIQEDDEASNPEYDTALETWKAANPEPADPRAAKDWRLLNFLGRHLAATESWSSDDLQVASDAVRNSGRPSPGDTGLFGAAYAKALRAWNIEQGLAQPGVGEHLEQIAAQADLAHMADFVGIVLNREEVPADVLAGLTADDLVSLHEDYFAPAITDAAAYVAEAADAGRSLVATGWGKPEPIEPGTGAQFARDLGARAGCESAGDALALALAEGRITEEQLSHMGEADVEDLYERHIGPAADALEARLLRGL</sequence>
<protein>
    <submittedName>
        <fullName evidence="2">Uncharacterized protein</fullName>
    </submittedName>
</protein>
<dbReference type="RefSeq" id="WP_146836593.1">
    <property type="nucleotide sequence ID" value="NZ_BJVQ01000019.1"/>
</dbReference>
<accession>A0A511FBK3</accession>
<evidence type="ECO:0000313" key="2">
    <source>
        <dbReference type="EMBL" id="GEL46612.1"/>
    </source>
</evidence>
<dbReference type="AlphaFoldDB" id="A0A511FBK3"/>
<feature type="compositionally biased region" description="Polar residues" evidence="1">
    <location>
        <begin position="1"/>
        <end position="11"/>
    </location>
</feature>